<evidence type="ECO:0000256" key="1">
    <source>
        <dbReference type="SAM" id="SignalP"/>
    </source>
</evidence>
<dbReference type="EMBL" id="QWET01000023">
    <property type="protein sequence ID" value="RIH63271.1"/>
    <property type="molecule type" value="Genomic_DNA"/>
</dbReference>
<sequence>MKFKVLILSVFVLLSFAMCGQAKEPEYKNAAHLLVFTKTDGFRHESISSGLKMLFDQSKKQNWVITATEDASFFNNETLSKFDAVIFLNPTGDALDQNEQAAFEAFMEEGKGMVGIHAAADFEYEWPYYGHLVGAYFKTHPPAQEATVIFESHDHPAMKPFEGMKSYTTFDEWYTFKENPRPNVNVLATLDENTVKKYKNDEWEMGDHPIIWWQEKDGMRTFYTGFGHTHESFQDKKVIEHITNAINWVVKRSDK</sequence>
<comment type="caution">
    <text evidence="3">The sequence shown here is derived from an EMBL/GenBank/DDBJ whole genome shotgun (WGS) entry which is preliminary data.</text>
</comment>
<accession>A0A399CXZ7</accession>
<evidence type="ECO:0000313" key="4">
    <source>
        <dbReference type="Proteomes" id="UP000266441"/>
    </source>
</evidence>
<dbReference type="InterPro" id="IPR029062">
    <property type="entry name" value="Class_I_gatase-like"/>
</dbReference>
<feature type="signal peptide" evidence="1">
    <location>
        <begin position="1"/>
        <end position="22"/>
    </location>
</feature>
<reference evidence="3 4" key="1">
    <citation type="journal article" date="2015" name="Int. J. Syst. Evol. Microbiol.">
        <title>Mariniphaga sediminis sp. nov., isolated from coastal sediment.</title>
        <authorList>
            <person name="Wang F.Q."/>
            <person name="Shen Q.Y."/>
            <person name="Chen G.J."/>
            <person name="Du Z.J."/>
        </authorList>
    </citation>
    <scope>NUCLEOTIDE SEQUENCE [LARGE SCALE GENOMIC DNA]</scope>
    <source>
        <strain evidence="3 4">SY21</strain>
    </source>
</reference>
<dbReference type="OrthoDB" id="9775889at2"/>
<gene>
    <name evidence="3" type="ORF">D1164_20685</name>
</gene>
<dbReference type="Pfam" id="PF06283">
    <property type="entry name" value="ThuA"/>
    <property type="match status" value="1"/>
</dbReference>
<evidence type="ECO:0000259" key="2">
    <source>
        <dbReference type="Pfam" id="PF06283"/>
    </source>
</evidence>
<feature type="chain" id="PRO_5017471532" evidence="1">
    <location>
        <begin position="23"/>
        <end position="255"/>
    </location>
</feature>
<dbReference type="Proteomes" id="UP000266441">
    <property type="component" value="Unassembled WGS sequence"/>
</dbReference>
<protein>
    <submittedName>
        <fullName evidence="3">ThuA domain-containing protein</fullName>
    </submittedName>
</protein>
<dbReference type="Gene3D" id="3.40.50.880">
    <property type="match status" value="1"/>
</dbReference>
<feature type="domain" description="ThuA-like" evidence="2">
    <location>
        <begin position="33"/>
        <end position="249"/>
    </location>
</feature>
<dbReference type="RefSeq" id="WP_119351812.1">
    <property type="nucleotide sequence ID" value="NZ_QWET01000023.1"/>
</dbReference>
<dbReference type="AlphaFoldDB" id="A0A399CXZ7"/>
<dbReference type="PANTHER" id="PTHR40469:SF2">
    <property type="entry name" value="GALACTOSE-BINDING DOMAIN-LIKE SUPERFAMILY PROTEIN"/>
    <property type="match status" value="1"/>
</dbReference>
<organism evidence="3 4">
    <name type="scientific">Mariniphaga sediminis</name>
    <dbReference type="NCBI Taxonomy" id="1628158"/>
    <lineage>
        <taxon>Bacteria</taxon>
        <taxon>Pseudomonadati</taxon>
        <taxon>Bacteroidota</taxon>
        <taxon>Bacteroidia</taxon>
        <taxon>Marinilabiliales</taxon>
        <taxon>Prolixibacteraceae</taxon>
        <taxon>Mariniphaga</taxon>
    </lineage>
</organism>
<dbReference type="InterPro" id="IPR029010">
    <property type="entry name" value="ThuA-like"/>
</dbReference>
<keyword evidence="4" id="KW-1185">Reference proteome</keyword>
<dbReference type="SUPFAM" id="SSF52317">
    <property type="entry name" value="Class I glutamine amidotransferase-like"/>
    <property type="match status" value="1"/>
</dbReference>
<proteinExistence type="predicted"/>
<keyword evidence="1" id="KW-0732">Signal</keyword>
<name>A0A399CXZ7_9BACT</name>
<evidence type="ECO:0000313" key="3">
    <source>
        <dbReference type="EMBL" id="RIH63271.1"/>
    </source>
</evidence>
<dbReference type="PANTHER" id="PTHR40469">
    <property type="entry name" value="SECRETED GLYCOSYL HYDROLASE"/>
    <property type="match status" value="1"/>
</dbReference>